<dbReference type="CDD" id="cd07346">
    <property type="entry name" value="ABC_6TM_exporters"/>
    <property type="match status" value="1"/>
</dbReference>
<organism evidence="11 12">
    <name type="scientific">Sulfurifustis variabilis</name>
    <dbReference type="NCBI Taxonomy" id="1675686"/>
    <lineage>
        <taxon>Bacteria</taxon>
        <taxon>Pseudomonadati</taxon>
        <taxon>Pseudomonadota</taxon>
        <taxon>Gammaproteobacteria</taxon>
        <taxon>Acidiferrobacterales</taxon>
        <taxon>Acidiferrobacteraceae</taxon>
        <taxon>Sulfurifustis</taxon>
    </lineage>
</organism>
<dbReference type="GO" id="GO:0016887">
    <property type="term" value="F:ATP hydrolysis activity"/>
    <property type="evidence" value="ECO:0007669"/>
    <property type="project" value="InterPro"/>
</dbReference>
<evidence type="ECO:0000259" key="9">
    <source>
        <dbReference type="PROSITE" id="PS50893"/>
    </source>
</evidence>
<dbReference type="InterPro" id="IPR039421">
    <property type="entry name" value="Type_1_exporter"/>
</dbReference>
<dbReference type="GO" id="GO:0005886">
    <property type="term" value="C:plasma membrane"/>
    <property type="evidence" value="ECO:0007669"/>
    <property type="project" value="UniProtKB-SubCell"/>
</dbReference>
<keyword evidence="4" id="KW-0547">Nucleotide-binding</keyword>
<dbReference type="InterPro" id="IPR003439">
    <property type="entry name" value="ABC_transporter-like_ATP-bd"/>
</dbReference>
<feature type="transmembrane region" description="Helical" evidence="8">
    <location>
        <begin position="43"/>
        <end position="64"/>
    </location>
</feature>
<dbReference type="Gene3D" id="1.20.1560.10">
    <property type="entry name" value="ABC transporter type 1, transmembrane domain"/>
    <property type="match status" value="1"/>
</dbReference>
<keyword evidence="6 8" id="KW-1133">Transmembrane helix</keyword>
<dbReference type="GO" id="GO:0015421">
    <property type="term" value="F:ABC-type oligopeptide transporter activity"/>
    <property type="evidence" value="ECO:0007669"/>
    <property type="project" value="TreeGrafter"/>
</dbReference>
<protein>
    <submittedName>
        <fullName evidence="11">Multidrug ABC transporter ATP-binding protein</fullName>
    </submittedName>
</protein>
<keyword evidence="5 11" id="KW-0067">ATP-binding</keyword>
<evidence type="ECO:0000256" key="3">
    <source>
        <dbReference type="ARBA" id="ARBA00022692"/>
    </source>
</evidence>
<dbReference type="FunFam" id="3.40.50.300:FF:000287">
    <property type="entry name" value="Multidrug ABC transporter ATP-binding protein"/>
    <property type="match status" value="1"/>
</dbReference>
<evidence type="ECO:0000256" key="7">
    <source>
        <dbReference type="ARBA" id="ARBA00023136"/>
    </source>
</evidence>
<evidence type="ECO:0000256" key="4">
    <source>
        <dbReference type="ARBA" id="ARBA00022741"/>
    </source>
</evidence>
<dbReference type="SMART" id="SM00382">
    <property type="entry name" value="AAA"/>
    <property type="match status" value="1"/>
</dbReference>
<name>A0A1B4VBA8_9GAMM</name>
<dbReference type="GO" id="GO:0005524">
    <property type="term" value="F:ATP binding"/>
    <property type="evidence" value="ECO:0007669"/>
    <property type="project" value="UniProtKB-KW"/>
</dbReference>
<dbReference type="PANTHER" id="PTHR43394">
    <property type="entry name" value="ATP-DEPENDENT PERMEASE MDL1, MITOCHONDRIAL"/>
    <property type="match status" value="1"/>
</dbReference>
<evidence type="ECO:0000256" key="5">
    <source>
        <dbReference type="ARBA" id="ARBA00022840"/>
    </source>
</evidence>
<dbReference type="SUPFAM" id="SSF52540">
    <property type="entry name" value="P-loop containing nucleoside triphosphate hydrolases"/>
    <property type="match status" value="1"/>
</dbReference>
<dbReference type="SUPFAM" id="SSF90123">
    <property type="entry name" value="ABC transporter transmembrane region"/>
    <property type="match status" value="1"/>
</dbReference>
<dbReference type="Gene3D" id="3.40.50.300">
    <property type="entry name" value="P-loop containing nucleotide triphosphate hydrolases"/>
    <property type="match status" value="1"/>
</dbReference>
<dbReference type="KEGG" id="sva:SVA_1166"/>
<feature type="domain" description="ABC transporter" evidence="9">
    <location>
        <begin position="324"/>
        <end position="558"/>
    </location>
</feature>
<proteinExistence type="predicted"/>
<evidence type="ECO:0000256" key="2">
    <source>
        <dbReference type="ARBA" id="ARBA00022448"/>
    </source>
</evidence>
<dbReference type="EMBL" id="AP014936">
    <property type="protein sequence ID" value="BAU47741.1"/>
    <property type="molecule type" value="Genomic_DNA"/>
</dbReference>
<evidence type="ECO:0000313" key="12">
    <source>
        <dbReference type="Proteomes" id="UP000218899"/>
    </source>
</evidence>
<dbReference type="InterPro" id="IPR036640">
    <property type="entry name" value="ABC1_TM_sf"/>
</dbReference>
<feature type="transmembrane region" description="Helical" evidence="8">
    <location>
        <begin position="229"/>
        <end position="249"/>
    </location>
</feature>
<dbReference type="AlphaFoldDB" id="A0A1B4VBA8"/>
<keyword evidence="2" id="KW-0813">Transport</keyword>
<evidence type="ECO:0000256" key="8">
    <source>
        <dbReference type="SAM" id="Phobius"/>
    </source>
</evidence>
<dbReference type="Proteomes" id="UP000218899">
    <property type="component" value="Chromosome"/>
</dbReference>
<evidence type="ECO:0000256" key="6">
    <source>
        <dbReference type="ARBA" id="ARBA00022989"/>
    </source>
</evidence>
<accession>A0A1B4VBA8</accession>
<dbReference type="Pfam" id="PF00664">
    <property type="entry name" value="ABC_membrane"/>
    <property type="match status" value="1"/>
</dbReference>
<keyword evidence="3 8" id="KW-0812">Transmembrane</keyword>
<evidence type="ECO:0000313" key="11">
    <source>
        <dbReference type="EMBL" id="BAU47741.1"/>
    </source>
</evidence>
<dbReference type="InterPro" id="IPR003593">
    <property type="entry name" value="AAA+_ATPase"/>
</dbReference>
<feature type="transmembrane region" description="Helical" evidence="8">
    <location>
        <begin position="126"/>
        <end position="143"/>
    </location>
</feature>
<keyword evidence="7 8" id="KW-0472">Membrane</keyword>
<comment type="subcellular location">
    <subcellularLocation>
        <location evidence="1">Cell membrane</location>
        <topology evidence="1">Multi-pass membrane protein</topology>
    </subcellularLocation>
</comment>
<sequence>MAAATFAGLAKFLLPLAFPWMLKVLLDDVVLQEGVDAAARERKIIQLIVAILAANVVWMIATYYRSVLAAIAGHRMIRDLRVALFSHVQRLSHAFFARHQTGAIVSRLVSDISLAQNFVGSALTNVWMDIVLLIALVVILTVIHPMMTLVSLVLMPVYVYALHALGPRIRLSSKEVQQRLEVLSGGLQEKVAGVTIVKGFAREGQETQIFASHANKLLNKILYSARFTAWNEVVVGFVVHSAPVLVVWYGVHQILGGRLTVGELTQFLLYLGMFYFPLQRLSDLSVVLANSLAAIDRIFEYFDTQPHVSERPDAARLDECQGRIEFVDVVFGYDSSAATLKDIRLSIAPGQTVAVVGPSGAGKSTLANLVPRFYDPTEGRILLDGRDLRELELASLRRHIGIVNQETILFSGTVQENLLLAKPDATPDEMRAALEAANAIEFVERLPEGLWTEIGERGATLSGGQKQRLAIARAFLKDPRILILDEATSSLDSRAERHIQQALARLLKNRTSIVIAHRLSTILRADQIVVMEAGRIVDLGRHAELLARGGLYAQLYNEQFGQVELPRAG</sequence>
<dbReference type="InterPro" id="IPR027417">
    <property type="entry name" value="P-loop_NTPase"/>
</dbReference>
<dbReference type="InterPro" id="IPR011527">
    <property type="entry name" value="ABC1_TM_dom"/>
</dbReference>
<gene>
    <name evidence="11" type="ORF">SVA_1166</name>
</gene>
<reference evidence="11 12" key="1">
    <citation type="submission" date="2015-08" db="EMBL/GenBank/DDBJ databases">
        <title>Complete genome sequence of Sulfurifustis variabilis.</title>
        <authorList>
            <person name="Miura A."/>
            <person name="Kojima H."/>
            <person name="Fukui M."/>
        </authorList>
    </citation>
    <scope>NUCLEOTIDE SEQUENCE [LARGE SCALE GENOMIC DNA]</scope>
    <source>
        <strain evidence="12">skN76</strain>
    </source>
</reference>
<dbReference type="PROSITE" id="PS50893">
    <property type="entry name" value="ABC_TRANSPORTER_2"/>
    <property type="match status" value="1"/>
</dbReference>
<keyword evidence="12" id="KW-1185">Reference proteome</keyword>
<dbReference type="PROSITE" id="PS00211">
    <property type="entry name" value="ABC_TRANSPORTER_1"/>
    <property type="match status" value="1"/>
</dbReference>
<feature type="domain" description="ABC transmembrane type-1" evidence="10">
    <location>
        <begin position="2"/>
        <end position="290"/>
    </location>
</feature>
<evidence type="ECO:0000256" key="1">
    <source>
        <dbReference type="ARBA" id="ARBA00004651"/>
    </source>
</evidence>
<dbReference type="PROSITE" id="PS50929">
    <property type="entry name" value="ABC_TM1F"/>
    <property type="match status" value="1"/>
</dbReference>
<dbReference type="Pfam" id="PF00005">
    <property type="entry name" value="ABC_tran"/>
    <property type="match status" value="1"/>
</dbReference>
<evidence type="ECO:0000259" key="10">
    <source>
        <dbReference type="PROSITE" id="PS50929"/>
    </source>
</evidence>
<dbReference type="InterPro" id="IPR017871">
    <property type="entry name" value="ABC_transporter-like_CS"/>
</dbReference>
<dbReference type="PANTHER" id="PTHR43394:SF1">
    <property type="entry name" value="ATP-BINDING CASSETTE SUB-FAMILY B MEMBER 10, MITOCHONDRIAL"/>
    <property type="match status" value="1"/>
</dbReference>